<gene>
    <name evidence="1" type="ORF">K788_0003941</name>
</gene>
<protein>
    <submittedName>
        <fullName evidence="1">Uncharacterized protein</fullName>
    </submittedName>
</protein>
<reference evidence="1 2" key="1">
    <citation type="journal article" date="2014" name="Genome Announc.">
        <title>Draft Genome Sequence of the Haloacid-Degrading Burkholderia caribensis Strain MBA4.</title>
        <authorList>
            <person name="Pan Y."/>
            <person name="Kong K.F."/>
            <person name="Tsang J.S."/>
        </authorList>
    </citation>
    <scope>NUCLEOTIDE SEQUENCE [LARGE SCALE GENOMIC DNA]</scope>
    <source>
        <strain evidence="1 2">MBA4</strain>
    </source>
</reference>
<evidence type="ECO:0000313" key="1">
    <source>
        <dbReference type="EMBL" id="ALL65360.1"/>
    </source>
</evidence>
<organism evidence="1 2">
    <name type="scientific">Paraburkholderia caribensis MBA4</name>
    <dbReference type="NCBI Taxonomy" id="1323664"/>
    <lineage>
        <taxon>Bacteria</taxon>
        <taxon>Pseudomonadati</taxon>
        <taxon>Pseudomonadota</taxon>
        <taxon>Betaproteobacteria</taxon>
        <taxon>Burkholderiales</taxon>
        <taxon>Burkholderiaceae</taxon>
        <taxon>Paraburkholderia</taxon>
    </lineage>
</organism>
<dbReference type="Proteomes" id="UP000019146">
    <property type="component" value="Chromosome 1"/>
</dbReference>
<proteinExistence type="predicted"/>
<name>A0A0P0RAI4_9BURK</name>
<evidence type="ECO:0000313" key="2">
    <source>
        <dbReference type="Proteomes" id="UP000019146"/>
    </source>
</evidence>
<dbReference type="EMBL" id="CP012746">
    <property type="protein sequence ID" value="ALL65360.1"/>
    <property type="molecule type" value="Genomic_DNA"/>
</dbReference>
<accession>A0A0P0RAI4</accession>
<dbReference type="AlphaFoldDB" id="A0A0P0RAI4"/>
<dbReference type="KEGG" id="bcai:K788_0003941"/>
<sequence>MKIFFGGKVHDARATRRECSRNHNIGLIRRASKDFFRHAGVDTRKRGPAPQLMASFCVSRLA</sequence>